<comment type="caution">
    <text evidence="1">The sequence shown here is derived from an EMBL/GenBank/DDBJ whole genome shotgun (WGS) entry which is preliminary data.</text>
</comment>
<organism evidence="1 2">
    <name type="scientific">Paramecium octaurelia</name>
    <dbReference type="NCBI Taxonomy" id="43137"/>
    <lineage>
        <taxon>Eukaryota</taxon>
        <taxon>Sar</taxon>
        <taxon>Alveolata</taxon>
        <taxon>Ciliophora</taxon>
        <taxon>Intramacronucleata</taxon>
        <taxon>Oligohymenophorea</taxon>
        <taxon>Peniculida</taxon>
        <taxon>Parameciidae</taxon>
        <taxon>Paramecium</taxon>
    </lineage>
</organism>
<dbReference type="AlphaFoldDB" id="A0A8S1WRD7"/>
<evidence type="ECO:0000313" key="1">
    <source>
        <dbReference type="EMBL" id="CAD8191317.1"/>
    </source>
</evidence>
<accession>A0A8S1WRD7</accession>
<gene>
    <name evidence="1" type="ORF">POCTA_138.1.T0990143</name>
</gene>
<proteinExistence type="predicted"/>
<reference evidence="1" key="1">
    <citation type="submission" date="2021-01" db="EMBL/GenBank/DDBJ databases">
        <authorList>
            <consortium name="Genoscope - CEA"/>
            <person name="William W."/>
        </authorList>
    </citation>
    <scope>NUCLEOTIDE SEQUENCE</scope>
</reference>
<protein>
    <submittedName>
        <fullName evidence="1">Uncharacterized protein</fullName>
    </submittedName>
</protein>
<evidence type="ECO:0000313" key="2">
    <source>
        <dbReference type="Proteomes" id="UP000683925"/>
    </source>
</evidence>
<name>A0A8S1WRD7_PAROT</name>
<keyword evidence="2" id="KW-1185">Reference proteome</keyword>
<sequence>MSTQETLYVMKEILIRSVKSNELIKKIYQIAELKQLLFIIQQVDEQYQRPNKKLTKVISCVLGEKRKIKYTNRSEKPDFYYS</sequence>
<dbReference type="EMBL" id="CAJJDP010000098">
    <property type="protein sequence ID" value="CAD8191317.1"/>
    <property type="molecule type" value="Genomic_DNA"/>
</dbReference>
<dbReference type="Proteomes" id="UP000683925">
    <property type="component" value="Unassembled WGS sequence"/>
</dbReference>